<dbReference type="AlphaFoldDB" id="A0A5B7DIQ4"/>
<keyword evidence="4" id="KW-1185">Reference proteome</keyword>
<dbReference type="Proteomes" id="UP000324222">
    <property type="component" value="Unassembled WGS sequence"/>
</dbReference>
<name>A0A5B7DIQ4_PORTR</name>
<evidence type="ECO:0000256" key="2">
    <source>
        <dbReference type="SAM" id="SignalP"/>
    </source>
</evidence>
<evidence type="ECO:0000313" key="3">
    <source>
        <dbReference type="EMBL" id="MPC20983.1"/>
    </source>
</evidence>
<protein>
    <recommendedName>
        <fullName evidence="5">Secreted protein</fullName>
    </recommendedName>
</protein>
<evidence type="ECO:0000313" key="4">
    <source>
        <dbReference type="Proteomes" id="UP000324222"/>
    </source>
</evidence>
<feature type="compositionally biased region" description="Polar residues" evidence="1">
    <location>
        <begin position="77"/>
        <end position="89"/>
    </location>
</feature>
<evidence type="ECO:0000256" key="1">
    <source>
        <dbReference type="SAM" id="MobiDB-lite"/>
    </source>
</evidence>
<feature type="signal peptide" evidence="2">
    <location>
        <begin position="1"/>
        <end position="22"/>
    </location>
</feature>
<sequence>MPCLFACLQLLAVSQSLFLVNSRKLRHGSASKYTRVTSPLFAPLCFLGRTTQQRDQRRVPVKNLKSHQAFSPHHQDNSLQPSRPCNVQRPSPPFDAIRRPHKSPPEMVSKAQHGVDASQGKER</sequence>
<organism evidence="3 4">
    <name type="scientific">Portunus trituberculatus</name>
    <name type="common">Swimming crab</name>
    <name type="synonym">Neptunus trituberculatus</name>
    <dbReference type="NCBI Taxonomy" id="210409"/>
    <lineage>
        <taxon>Eukaryota</taxon>
        <taxon>Metazoa</taxon>
        <taxon>Ecdysozoa</taxon>
        <taxon>Arthropoda</taxon>
        <taxon>Crustacea</taxon>
        <taxon>Multicrustacea</taxon>
        <taxon>Malacostraca</taxon>
        <taxon>Eumalacostraca</taxon>
        <taxon>Eucarida</taxon>
        <taxon>Decapoda</taxon>
        <taxon>Pleocyemata</taxon>
        <taxon>Brachyura</taxon>
        <taxon>Eubrachyura</taxon>
        <taxon>Portunoidea</taxon>
        <taxon>Portunidae</taxon>
        <taxon>Portuninae</taxon>
        <taxon>Portunus</taxon>
    </lineage>
</organism>
<keyword evidence="2" id="KW-0732">Signal</keyword>
<comment type="caution">
    <text evidence="3">The sequence shown here is derived from an EMBL/GenBank/DDBJ whole genome shotgun (WGS) entry which is preliminary data.</text>
</comment>
<dbReference type="EMBL" id="VSRR010000932">
    <property type="protein sequence ID" value="MPC20983.1"/>
    <property type="molecule type" value="Genomic_DNA"/>
</dbReference>
<evidence type="ECO:0008006" key="5">
    <source>
        <dbReference type="Google" id="ProtNLM"/>
    </source>
</evidence>
<feature type="chain" id="PRO_5023053614" description="Secreted protein" evidence="2">
    <location>
        <begin position="23"/>
        <end position="123"/>
    </location>
</feature>
<accession>A0A5B7DIQ4</accession>
<reference evidence="3 4" key="1">
    <citation type="submission" date="2019-05" db="EMBL/GenBank/DDBJ databases">
        <title>Another draft genome of Portunus trituberculatus and its Hox gene families provides insights of decapod evolution.</title>
        <authorList>
            <person name="Jeong J.-H."/>
            <person name="Song I."/>
            <person name="Kim S."/>
            <person name="Choi T."/>
            <person name="Kim D."/>
            <person name="Ryu S."/>
            <person name="Kim W."/>
        </authorList>
    </citation>
    <scope>NUCLEOTIDE SEQUENCE [LARGE SCALE GENOMIC DNA]</scope>
    <source>
        <tissue evidence="3">Muscle</tissue>
    </source>
</reference>
<gene>
    <name evidence="3" type="ORF">E2C01_013955</name>
</gene>
<feature type="region of interest" description="Disordered" evidence="1">
    <location>
        <begin position="52"/>
        <end position="123"/>
    </location>
</feature>
<proteinExistence type="predicted"/>